<dbReference type="InterPro" id="IPR019554">
    <property type="entry name" value="Soluble_ligand-bd"/>
</dbReference>
<comment type="caution">
    <text evidence="5">The sequence shown here is derived from an EMBL/GenBank/DDBJ whole genome shotgun (WGS) entry which is preliminary data.</text>
</comment>
<dbReference type="InterPro" id="IPR003715">
    <property type="entry name" value="Poly_export_N"/>
</dbReference>
<dbReference type="Pfam" id="PF10531">
    <property type="entry name" value="SLBB"/>
    <property type="match status" value="1"/>
</dbReference>
<evidence type="ECO:0000256" key="1">
    <source>
        <dbReference type="ARBA" id="ARBA00022729"/>
    </source>
</evidence>
<dbReference type="PANTHER" id="PTHR33619:SF3">
    <property type="entry name" value="POLYSACCHARIDE EXPORT PROTEIN GFCE-RELATED"/>
    <property type="match status" value="1"/>
</dbReference>
<name>A0ABV6BD18_9GAMM</name>
<proteinExistence type="predicted"/>
<dbReference type="RefSeq" id="WP_377243241.1">
    <property type="nucleotide sequence ID" value="NZ_JBHLXP010000001.1"/>
</dbReference>
<protein>
    <submittedName>
        <fullName evidence="5">Polysaccharide biosynthesis/export family protein</fullName>
    </submittedName>
</protein>
<evidence type="ECO:0000259" key="4">
    <source>
        <dbReference type="Pfam" id="PF10531"/>
    </source>
</evidence>
<keyword evidence="6" id="KW-1185">Reference proteome</keyword>
<dbReference type="Pfam" id="PF02563">
    <property type="entry name" value="Poly_export"/>
    <property type="match status" value="1"/>
</dbReference>
<sequence>MLGKCLGRFFGRFFAISVLLCFGVMAQTTAGSAPQSADDYVLGPGDIIKIKVFGEPELDLETQLTNSGTLNYPFLGTIKVTGMTLKQVEQHLYQGLKGDYFVEPNVFVGMVQYRPFYIHGEVKKPGGYPYQPGMTVDQAVALAGGMTERASREDIIISREGDKATKQKGNLNTQISAGDTITIEQRFF</sequence>
<feature type="domain" description="Polysaccharide export protein N-terminal" evidence="3">
    <location>
        <begin position="35"/>
        <end position="109"/>
    </location>
</feature>
<evidence type="ECO:0000313" key="6">
    <source>
        <dbReference type="Proteomes" id="UP001589813"/>
    </source>
</evidence>
<evidence type="ECO:0000259" key="3">
    <source>
        <dbReference type="Pfam" id="PF02563"/>
    </source>
</evidence>
<feature type="domain" description="Soluble ligand binding" evidence="4">
    <location>
        <begin position="116"/>
        <end position="162"/>
    </location>
</feature>
<dbReference type="InterPro" id="IPR049712">
    <property type="entry name" value="Poly_export"/>
</dbReference>
<reference evidence="5 6" key="1">
    <citation type="submission" date="2024-09" db="EMBL/GenBank/DDBJ databases">
        <authorList>
            <person name="Sun Q."/>
            <person name="Mori K."/>
        </authorList>
    </citation>
    <scope>NUCLEOTIDE SEQUENCE [LARGE SCALE GENOMIC DNA]</scope>
    <source>
        <strain evidence="5 6">KCTC 23315</strain>
    </source>
</reference>
<dbReference type="Gene3D" id="3.10.560.10">
    <property type="entry name" value="Outer membrane lipoprotein wza domain like"/>
    <property type="match status" value="1"/>
</dbReference>
<keyword evidence="1 2" id="KW-0732">Signal</keyword>
<feature type="chain" id="PRO_5046240601" evidence="2">
    <location>
        <begin position="27"/>
        <end position="188"/>
    </location>
</feature>
<gene>
    <name evidence="5" type="ORF">ACFFJP_10740</name>
</gene>
<accession>A0ABV6BD18</accession>
<feature type="signal peptide" evidence="2">
    <location>
        <begin position="1"/>
        <end position="26"/>
    </location>
</feature>
<dbReference type="Proteomes" id="UP001589813">
    <property type="component" value="Unassembled WGS sequence"/>
</dbReference>
<dbReference type="Gene3D" id="3.30.1950.10">
    <property type="entry name" value="wza like domain"/>
    <property type="match status" value="1"/>
</dbReference>
<evidence type="ECO:0000256" key="2">
    <source>
        <dbReference type="SAM" id="SignalP"/>
    </source>
</evidence>
<dbReference type="PANTHER" id="PTHR33619">
    <property type="entry name" value="POLYSACCHARIDE EXPORT PROTEIN GFCE-RELATED"/>
    <property type="match status" value="1"/>
</dbReference>
<evidence type="ECO:0000313" key="5">
    <source>
        <dbReference type="EMBL" id="MFC0048761.1"/>
    </source>
</evidence>
<organism evidence="5 6">
    <name type="scientific">Rheinheimera tilapiae</name>
    <dbReference type="NCBI Taxonomy" id="875043"/>
    <lineage>
        <taxon>Bacteria</taxon>
        <taxon>Pseudomonadati</taxon>
        <taxon>Pseudomonadota</taxon>
        <taxon>Gammaproteobacteria</taxon>
        <taxon>Chromatiales</taxon>
        <taxon>Chromatiaceae</taxon>
        <taxon>Rheinheimera</taxon>
    </lineage>
</organism>
<dbReference type="EMBL" id="JBHLXP010000001">
    <property type="protein sequence ID" value="MFC0048761.1"/>
    <property type="molecule type" value="Genomic_DNA"/>
</dbReference>